<keyword evidence="2 9" id="KW-0489">Methyltransferase</keyword>
<dbReference type="OrthoDB" id="1368803at2759"/>
<dbReference type="Pfam" id="PF05185">
    <property type="entry name" value="PRMT5"/>
    <property type="match status" value="1"/>
</dbReference>
<feature type="domain" description="PRMT5 oligomerisation" evidence="12">
    <location>
        <begin position="522"/>
        <end position="850"/>
    </location>
</feature>
<evidence type="ECO:0000256" key="8">
    <source>
        <dbReference type="PIRSR" id="PIRSR015894-3"/>
    </source>
</evidence>
<dbReference type="PANTHER" id="PTHR10738:SF0">
    <property type="entry name" value="PROTEIN ARGININE N-METHYLTRANSFERASE 5"/>
    <property type="match status" value="1"/>
</dbReference>
<dbReference type="InterPro" id="IPR035075">
    <property type="entry name" value="PRMT5"/>
</dbReference>
<keyword evidence="4 7" id="KW-0949">S-adenosyl-L-methionine</keyword>
<feature type="binding site" evidence="7">
    <location>
        <begin position="467"/>
        <end position="468"/>
    </location>
    <ligand>
        <name>S-adenosyl-L-methionine</name>
        <dbReference type="ChEBI" id="CHEBI:59789"/>
    </ligand>
</feature>
<reference evidence="13 14" key="1">
    <citation type="journal article" date="2008" name="FEMS Yeast Res.">
        <title>Comparative genome analysis of a Saccharomyces cerevisiae wine strain.</title>
        <authorList>
            <person name="Borneman A.R."/>
            <person name="Forgan A.H."/>
            <person name="Pretorius I.S."/>
            <person name="Chambers P.J."/>
        </authorList>
    </citation>
    <scope>NUCLEOTIDE SEQUENCE [LARGE SCALE GENOMIC DNA]</scope>
    <source>
        <strain evidence="13 14">AWRI1631</strain>
    </source>
</reference>
<feature type="binding site" evidence="7">
    <location>
        <position position="371"/>
    </location>
    <ligand>
        <name>S-adenosyl-L-methionine</name>
        <dbReference type="ChEBI" id="CHEBI:59789"/>
    </ligand>
</feature>
<evidence type="ECO:0000256" key="4">
    <source>
        <dbReference type="ARBA" id="ARBA00022691"/>
    </source>
</evidence>
<dbReference type="Pfam" id="PF17285">
    <property type="entry name" value="PRMT5_TIM"/>
    <property type="match status" value="1"/>
</dbReference>
<dbReference type="Gene3D" id="2.70.160.11">
    <property type="entry name" value="Hnrnp arginine n-methyltransferase1"/>
    <property type="match status" value="1"/>
</dbReference>
<evidence type="ECO:0000256" key="2">
    <source>
        <dbReference type="ARBA" id="ARBA00022603"/>
    </source>
</evidence>
<feature type="domain" description="PRMT5 arginine-N-methyltransferase" evidence="10">
    <location>
        <begin position="344"/>
        <end position="519"/>
    </location>
</feature>
<dbReference type="AlphaFoldDB" id="B5VE94"/>
<evidence type="ECO:0000256" key="9">
    <source>
        <dbReference type="PROSITE-ProRule" id="PRU01015"/>
    </source>
</evidence>
<dbReference type="FunFam" id="3.20.20.150:FF:000023">
    <property type="entry name" value="Protein arginine N-methyltransferase"/>
    <property type="match status" value="1"/>
</dbReference>
<feature type="active site" description="Proton donor/acceptor" evidence="6">
    <location>
        <position position="489"/>
    </location>
</feature>
<feature type="active site" description="Proton donor/acceptor" evidence="6">
    <location>
        <position position="498"/>
    </location>
</feature>
<evidence type="ECO:0000256" key="7">
    <source>
        <dbReference type="PIRSR" id="PIRSR015894-2"/>
    </source>
</evidence>
<dbReference type="Pfam" id="PF17286">
    <property type="entry name" value="PRMT5_C"/>
    <property type="match status" value="1"/>
</dbReference>
<keyword evidence="3 9" id="KW-0808">Transferase</keyword>
<feature type="site" description="Critical for specifying symmetric addition of methyl groups" evidence="8">
    <location>
        <position position="374"/>
    </location>
</feature>
<dbReference type="Gene3D" id="3.20.20.150">
    <property type="entry name" value="Divalent-metal-dependent TIM barrel enzymes"/>
    <property type="match status" value="1"/>
</dbReference>
<dbReference type="InterPro" id="IPR035248">
    <property type="entry name" value="PRMT5_C"/>
</dbReference>
<dbReference type="EC" id="2.1.1.320" evidence="1"/>
<comment type="caution">
    <text evidence="13">The sequence shown here is derived from an EMBL/GenBank/DDBJ whole genome shotgun (WGS) entry which is preliminary data.</text>
</comment>
<dbReference type="Proteomes" id="UP000008988">
    <property type="component" value="Unassembled WGS sequence"/>
</dbReference>
<dbReference type="GO" id="GO:0035241">
    <property type="term" value="F:protein-arginine omega-N monomethyltransferase activity"/>
    <property type="evidence" value="ECO:0007669"/>
    <property type="project" value="UniProtKB-ARBA"/>
</dbReference>
<feature type="domain" description="PRMT5 TIM barrel" evidence="11">
    <location>
        <begin position="64"/>
        <end position="334"/>
    </location>
</feature>
<dbReference type="GO" id="GO:0042054">
    <property type="term" value="F:histone methyltransferase activity"/>
    <property type="evidence" value="ECO:0007669"/>
    <property type="project" value="UniProtKB-ARBA"/>
</dbReference>
<evidence type="ECO:0000256" key="6">
    <source>
        <dbReference type="PIRSR" id="PIRSR015894-1"/>
    </source>
</evidence>
<evidence type="ECO:0000256" key="1">
    <source>
        <dbReference type="ARBA" id="ARBA00011935"/>
    </source>
</evidence>
<gene>
    <name evidence="13" type="ORF">AWRI1631_22170</name>
</gene>
<dbReference type="GO" id="GO:0005634">
    <property type="term" value="C:nucleus"/>
    <property type="evidence" value="ECO:0007669"/>
    <property type="project" value="TreeGrafter"/>
</dbReference>
<dbReference type="GO" id="GO:0032259">
    <property type="term" value="P:methylation"/>
    <property type="evidence" value="ECO:0007669"/>
    <property type="project" value="UniProtKB-KW"/>
</dbReference>
<dbReference type="FunFam" id="3.40.50.150:FF:000321">
    <property type="entry name" value="Protein arginine N-methyltransferase"/>
    <property type="match status" value="1"/>
</dbReference>
<dbReference type="InterPro" id="IPR035247">
    <property type="entry name" value="PRMT5_TIM"/>
</dbReference>
<dbReference type="PROSITE" id="PS51678">
    <property type="entry name" value="SAM_MT_PRMT"/>
    <property type="match status" value="1"/>
</dbReference>
<evidence type="ECO:0000313" key="14">
    <source>
        <dbReference type="Proteomes" id="UP000008988"/>
    </source>
</evidence>
<dbReference type="GO" id="GO:0006355">
    <property type="term" value="P:regulation of DNA-templated transcription"/>
    <property type="evidence" value="ECO:0007669"/>
    <property type="project" value="TreeGrafter"/>
</dbReference>
<dbReference type="InterPro" id="IPR029063">
    <property type="entry name" value="SAM-dependent_MTases_sf"/>
</dbReference>
<feature type="non-terminal residue" evidence="13">
    <location>
        <position position="1"/>
    </location>
</feature>
<evidence type="ECO:0000256" key="5">
    <source>
        <dbReference type="ARBA" id="ARBA00048612"/>
    </source>
</evidence>
<dbReference type="InterPro" id="IPR025799">
    <property type="entry name" value="Arg_MeTrfase"/>
</dbReference>
<protein>
    <recommendedName>
        <fullName evidence="1">type II protein arginine methyltransferase</fullName>
        <ecNumber evidence="1">2.1.1.320</ecNumber>
    </recommendedName>
</protein>
<name>B5VE94_YEAS6</name>
<dbReference type="PANTHER" id="PTHR10738">
    <property type="entry name" value="PROTEIN ARGININE N-METHYLTRANSFERASE 5"/>
    <property type="match status" value="1"/>
</dbReference>
<feature type="binding site" evidence="7">
    <location>
        <position position="440"/>
    </location>
    <ligand>
        <name>S-adenosyl-L-methionine</name>
        <dbReference type="ChEBI" id="CHEBI:59789"/>
    </ligand>
</feature>
<dbReference type="EMBL" id="ABSV01000133">
    <property type="protein sequence ID" value="EDZ73750.1"/>
    <property type="molecule type" value="Genomic_DNA"/>
</dbReference>
<evidence type="ECO:0000259" key="12">
    <source>
        <dbReference type="Pfam" id="PF17286"/>
    </source>
</evidence>
<dbReference type="GO" id="GO:0035243">
    <property type="term" value="F:protein-arginine omega-N symmetric methyltransferase activity"/>
    <property type="evidence" value="ECO:0007669"/>
    <property type="project" value="UniProtKB-EC"/>
</dbReference>
<evidence type="ECO:0000256" key="3">
    <source>
        <dbReference type="ARBA" id="ARBA00022679"/>
    </source>
</evidence>
<dbReference type="Gene3D" id="3.40.50.150">
    <property type="entry name" value="Vaccinia Virus protein VP39"/>
    <property type="match status" value="1"/>
</dbReference>
<dbReference type="SUPFAM" id="SSF53335">
    <property type="entry name" value="S-adenosyl-L-methionine-dependent methyltransferases"/>
    <property type="match status" value="1"/>
</dbReference>
<sequence length="853" mass="98083">CVCGIVGRSSSFITYNFYIYKGFSLHMHSNVFVGVKPGFNHKQHSKKSRFLENVSSHSPELPSNYDYVLLPITTPRYKEIVGQVFKDFQRQSIQNWKPLQIPEPQLQDICIPPFNVKKLDNDDTPSYIGLLSSWLELESRDPNVRDLGLKVLLNECKYARFVGINKLILAPPRDLSNLQLYGQMIYRLLQNRIVFAAPALTISISLPLYEDSDPLATWELWNTVRKQCEYHPSLTISLALPRTRTPSYVLNRWLAEPVSCLLVSSSIFASNQYDYPVLHKFNQNLILKFQKVNGDSQILGNELCVILHGMEKYANNVKGGESAYLEYINYLLKKGDKVLNSNSNHQFLLQEESRIMPPLKPHSDNLLNSTYLTFEKDLVKYDLYESAILEALQDLAPRASAKRPLVILVAGAGRGPLVDRTFKIISMLFMDSKVSIIAIEKNPQAYLYLQKRNFDCWDNRVKLIKEDMTKWQINEPSEKRIQIDLCISELLGSFGCNELSPECLWSIEKYHSHNDTIFIPRSYSSYIAPISSPLFYQKLSQTNRSLEAPWIVHRVPYCILSSRVNEVWRFEHPMAQKDTAQDEDDFTVEFSQSSLNEFKIKHRGEIHGFIGFFSANLYNNIFLSTLPNDSTVRLKFSEETLMNTRREENLIKKCDHTPNMTSWSPIIFPLKQPISFIDDSELSVLMSRIHSNTEQKVWYEWSLESFIYLMLSNYTSAVTAASMTIPRSIVTDDTKTLAHNRHYSATTNQKLDNQIDLDQDIENEEEQGFLSNLETGWQSVQDIHGLSETAKPDHLDSINKPMFDLKSTKALEPSNELPRHEDLEEDVPEVHVRVKTSVSTLHNVCGRAFSLPL</sequence>
<organism evidence="13 14">
    <name type="scientific">Saccharomyces cerevisiae (strain AWRI1631)</name>
    <name type="common">Baker's yeast</name>
    <dbReference type="NCBI Taxonomy" id="545124"/>
    <lineage>
        <taxon>Eukaryota</taxon>
        <taxon>Fungi</taxon>
        <taxon>Dikarya</taxon>
        <taxon>Ascomycota</taxon>
        <taxon>Saccharomycotina</taxon>
        <taxon>Saccharomycetes</taxon>
        <taxon>Saccharomycetales</taxon>
        <taxon>Saccharomycetaceae</taxon>
        <taxon>Saccharomyces</taxon>
    </lineage>
</organism>
<evidence type="ECO:0000313" key="13">
    <source>
        <dbReference type="EMBL" id="EDZ73750.1"/>
    </source>
</evidence>
<evidence type="ECO:0000259" key="11">
    <source>
        <dbReference type="Pfam" id="PF17285"/>
    </source>
</evidence>
<comment type="catalytic activity">
    <reaction evidence="5">
        <text>L-arginyl-[protein] + 2 S-adenosyl-L-methionine = N(omega),N(omega)'-dimethyl-L-arginyl-[protein] + 2 S-adenosyl-L-homocysteine + 2 H(+)</text>
        <dbReference type="Rhea" id="RHEA:48108"/>
        <dbReference type="Rhea" id="RHEA-COMP:10532"/>
        <dbReference type="Rhea" id="RHEA-COMP:11992"/>
        <dbReference type="ChEBI" id="CHEBI:15378"/>
        <dbReference type="ChEBI" id="CHEBI:29965"/>
        <dbReference type="ChEBI" id="CHEBI:57856"/>
        <dbReference type="ChEBI" id="CHEBI:59789"/>
        <dbReference type="ChEBI" id="CHEBI:88221"/>
        <dbReference type="EC" id="2.1.1.320"/>
    </reaction>
</comment>
<proteinExistence type="predicted"/>
<dbReference type="GO" id="GO:0005829">
    <property type="term" value="C:cytosol"/>
    <property type="evidence" value="ECO:0007669"/>
    <property type="project" value="TreeGrafter"/>
</dbReference>
<evidence type="ECO:0000259" key="10">
    <source>
        <dbReference type="Pfam" id="PF05185"/>
    </source>
</evidence>
<feature type="binding site" evidence="7">
    <location>
        <begin position="380"/>
        <end position="381"/>
    </location>
    <ligand>
        <name>S-adenosyl-L-methionine</name>
        <dbReference type="ChEBI" id="CHEBI:59789"/>
    </ligand>
</feature>
<accession>B5VE94</accession>